<dbReference type="InterPro" id="IPR055098">
    <property type="entry name" value="Ig_NUP210_3rd"/>
</dbReference>
<feature type="domain" description="NUP210 Ig-like" evidence="11">
    <location>
        <begin position="631"/>
        <end position="725"/>
    </location>
</feature>
<feature type="domain" description="NUP210 Ig-like" evidence="12">
    <location>
        <begin position="234"/>
        <end position="314"/>
    </location>
</feature>
<evidence type="ECO:0000259" key="10">
    <source>
        <dbReference type="Pfam" id="PF22959"/>
    </source>
</evidence>
<comment type="subcellular location">
    <subcellularLocation>
        <location evidence="1">Nucleus membrane</location>
        <topology evidence="1">Single-pass membrane protein</topology>
    </subcellularLocation>
</comment>
<dbReference type="InterPro" id="IPR045197">
    <property type="entry name" value="NUP210-like"/>
</dbReference>
<sequence length="1777" mass="194646">MYWGKISILVQVFFTLFFLASPYRLNVPRVLLPYHPNIQVSFELIVTDPEGGCFRWKSTRSDVVAVKISGGDSGCSDRAVIYATSKHESEQTAMVFAEEKDSGVVLSCGVAVDIIRNIVISTTTKVLFLDAGPSHMVIHALNSEGDMFSNLGGIPFEWELQSTSSKRPLRVVPFAQSKYEAPDGVRHLEEKKKRGYVVLVEGVQTGTATLVAKLSESFFEVTVPSQEIVLLVVANLLLVPSCDLYLPIGSVVRYSAQIVKQGSTEQFLSAVSLPSKQYQLEVADSSICSLNEGSASITAISLGATEVSLVDKSKFFKKLRKKKCFLATWANVALKPPSVHIYVVEPLTILFAISGEVWFLEVGRRYTITVQAYDLKDNSLFIADNAVFNTKIPKEFFEVITSSENDTYFEVEAVKFGVARLRSEFVSVKNPDGSENKLGSVMPVEQLATISEPVMIVPAVVIFPYISNEVRHSLQLKAVGGTGFFSWSTEDNDIARVNATGFVTSYFSGETVVRVRDMRNPQHFATAVVKVLPPAKISFAESALEAVVSTFLLCGKLLPVASCEQASFLTSVSESSVFELIEGRQQVLGPTINACATLSLRALNSGDTTVNVTFGKHSAVAYISAFNKLKLKLAEEVLLTPGSELVVTYSGGPRPWILDPSNAFLAVEYSNSVNLVRHKYVDKQLHLLCNEGVGDILVRLRVGNHRTQTNSLPATSVAELRVCCAVPSRIEIGVERSSARKEEKCPKTSPVIYTKNSSVLFLKGYGVCASGPSMGQERQFDSISSLLPLWSVDDESLLNIDGFVGDGLPEKLFAIVRPRGLSGSCTIKAKIDSFLSNGKKHSLSSQLSGTLEFLLRGRAKVEPNEVVLWNEKSNTRKYEITAGSGHFDLVVGYDVTVISVAVNRKDIEMEVSSEVSLEINVEGTERVVFTPDDVATMDVKIGYLSDVLSLLRIDPLNYRLIGRGVGTSTLKASARSARGDVIYSPPHDIHIFAPLTILPKLVTLIPSSVFQFELVGGPQPNPPVKFSLNDSSVALVNSDGLITSKNLGWTSVTGSLNIDSNFSKDYAVVKVVSLVGVRILVSSLTLDQGGKAWARVEGLGNDENPFSFCGALYPLTITWSLGGHGIIELTSPLGGSVSELTSNYFQVSIKALTAGQTELKVVVVTHPDAPTFTSRSKTFEDRVIITVNDPLKFVQPELRPTSIVISPESKLELEVNRLVLPNGSVAFAVPQQFKGVLSVSNSDRPILYGRDVGEAVLEVRESSTLTNRTIFVGVSVVISHSVFLKLNNLIPVSGDGQALSSLPLGFHIRVSAGSRDQFGRLLQANGLKLQFRPHRFDLTEITKTGQQTIEVILKRIGETTVMVWDERNPTLNAFLRIPVASVITPSFKPVLTFDVICFKSVLLNPSWTELSSRKRFTFIDRLAGIVVARETGTAVMGATFPNNQTTYAEISVIEPEEIVFGDVPPFVTNAGRQQFLFPVFLKRGTTFSNVHDCDAQNIEKLSELKAPFDCVVYFEKDSSVSAQKLFFTRSIFSSVSNSYACLVEKMSVESNSNFMKDVEGTLVIKAVLSVFGKDYKAESETRFYPSFEVEEKELRFDNLRSEGTVIIRAANSIKPSISVEACTEDVLLIKKRKSAVTQNLIYDVKLNINSALLWEEYLKTCNLTIKSALTGQTEEVPIRILLGSDASKEIKFAWYKGYSIIPALFAPGYKLQPGVTGYGSPSRFSRQSLYTNQDPYNLASARRDFSRHSSFNRSAGSAGDAILWGRDTSNSPLKSRG</sequence>
<keyword evidence="4" id="KW-0732">Signal</keyword>
<evidence type="ECO:0000256" key="1">
    <source>
        <dbReference type="ARBA" id="ARBA00004590"/>
    </source>
</evidence>
<organism evidence="19">
    <name type="scientific">Enterobius vermicularis</name>
    <name type="common">Human pinworm</name>
    <dbReference type="NCBI Taxonomy" id="51028"/>
    <lineage>
        <taxon>Eukaryota</taxon>
        <taxon>Metazoa</taxon>
        <taxon>Ecdysozoa</taxon>
        <taxon>Nematoda</taxon>
        <taxon>Chromadorea</taxon>
        <taxon>Rhabditida</taxon>
        <taxon>Spirurina</taxon>
        <taxon>Oxyuridomorpha</taxon>
        <taxon>Oxyuroidea</taxon>
        <taxon>Oxyuridae</taxon>
        <taxon>Enterobius</taxon>
    </lineage>
</organism>
<dbReference type="Pfam" id="PF22963">
    <property type="entry name" value="Ig_NUP210_3rd"/>
    <property type="match status" value="1"/>
</dbReference>
<keyword evidence="7" id="KW-0325">Glycoprotein</keyword>
<dbReference type="InterPro" id="IPR055094">
    <property type="entry name" value="NUP210_Ig15"/>
</dbReference>
<evidence type="ECO:0000259" key="16">
    <source>
        <dbReference type="Pfam" id="PF26181"/>
    </source>
</evidence>
<feature type="domain" description="NUP210 Ig-like" evidence="14">
    <location>
        <begin position="122"/>
        <end position="220"/>
    </location>
</feature>
<keyword evidence="18" id="KW-1185">Reference proteome</keyword>
<keyword evidence="8" id="KW-0539">Nucleus</keyword>
<feature type="domain" description="NUP210 Ig-like" evidence="16">
    <location>
        <begin position="1073"/>
        <end position="1187"/>
    </location>
</feature>
<dbReference type="InterPro" id="IPR055095">
    <property type="entry name" value="NUP210_Ig_C"/>
</dbReference>
<evidence type="ECO:0000313" key="17">
    <source>
        <dbReference type="EMBL" id="VDD91011.1"/>
    </source>
</evidence>
<evidence type="ECO:0000259" key="14">
    <source>
        <dbReference type="Pfam" id="PF22969"/>
    </source>
</evidence>
<comment type="similarity">
    <text evidence="2">Belongs to the NUP210 family.</text>
</comment>
<dbReference type="Pfam" id="PF26182">
    <property type="entry name" value="Ig_NUP210_5th"/>
    <property type="match status" value="1"/>
</dbReference>
<dbReference type="InterPro" id="IPR055099">
    <property type="entry name" value="Ig_NUP210_7th"/>
</dbReference>
<evidence type="ECO:0000313" key="19">
    <source>
        <dbReference type="WBParaSite" id="EVEC_0000615101-mRNA-1"/>
    </source>
</evidence>
<evidence type="ECO:0000259" key="15">
    <source>
        <dbReference type="Pfam" id="PF24991"/>
    </source>
</evidence>
<reference evidence="19" key="1">
    <citation type="submission" date="2017-02" db="UniProtKB">
        <authorList>
            <consortium name="WormBaseParasite"/>
        </authorList>
    </citation>
    <scope>IDENTIFICATION</scope>
</reference>
<dbReference type="Pfam" id="PF22957">
    <property type="entry name" value="NUP210_Ig"/>
    <property type="match status" value="1"/>
</dbReference>
<dbReference type="GO" id="GO:0005643">
    <property type="term" value="C:nuclear pore"/>
    <property type="evidence" value="ECO:0007669"/>
    <property type="project" value="TreeGrafter"/>
</dbReference>
<dbReference type="InterPro" id="IPR058779">
    <property type="entry name" value="Ig_NUP210_13th"/>
</dbReference>
<dbReference type="InterPro" id="IPR008964">
    <property type="entry name" value="Invasin/intimin_cell_adhesion"/>
</dbReference>
<gene>
    <name evidence="17" type="ORF">EVEC_LOCUS5762</name>
</gene>
<dbReference type="Pfam" id="PF22962">
    <property type="entry name" value="Ig_NUP210_7th"/>
    <property type="match status" value="1"/>
</dbReference>
<dbReference type="SUPFAM" id="SSF49373">
    <property type="entry name" value="Invasin/intimin cell-adhesion fragments"/>
    <property type="match status" value="2"/>
</dbReference>
<feature type="domain" description="NUP210 Ig-like" evidence="13">
    <location>
        <begin position="23"/>
        <end position="113"/>
    </location>
</feature>
<dbReference type="PANTHER" id="PTHR23019:SF0">
    <property type="entry name" value="NUCLEAR PORE MEMBRANE GLYCOPROTEIN 210"/>
    <property type="match status" value="1"/>
</dbReference>
<keyword evidence="6" id="KW-0472">Membrane</keyword>
<accession>A0A0N4V790</accession>
<feature type="domain" description="NUP210 fourth Ig-like" evidence="15">
    <location>
        <begin position="355"/>
        <end position="433"/>
    </location>
</feature>
<keyword evidence="5" id="KW-1133">Transmembrane helix</keyword>
<feature type="domain" description="NUP210 Ig-like" evidence="10">
    <location>
        <begin position="1279"/>
        <end position="1379"/>
    </location>
</feature>
<evidence type="ECO:0000256" key="6">
    <source>
        <dbReference type="ARBA" id="ARBA00023136"/>
    </source>
</evidence>
<evidence type="ECO:0000256" key="2">
    <source>
        <dbReference type="ARBA" id="ARBA00007313"/>
    </source>
</evidence>
<evidence type="ECO:0000259" key="9">
    <source>
        <dbReference type="Pfam" id="PF22957"/>
    </source>
</evidence>
<evidence type="ECO:0000256" key="4">
    <source>
        <dbReference type="ARBA" id="ARBA00022729"/>
    </source>
</evidence>
<feature type="domain" description="NUP210 C-terminal Ig-like" evidence="9">
    <location>
        <begin position="1455"/>
        <end position="1617"/>
    </location>
</feature>
<evidence type="ECO:0000256" key="5">
    <source>
        <dbReference type="ARBA" id="ARBA00022989"/>
    </source>
</evidence>
<dbReference type="PANTHER" id="PTHR23019">
    <property type="entry name" value="NUCLEAR PORE MEMBRANE GLYCOPROTEIN GP210-RELATED"/>
    <property type="match status" value="1"/>
</dbReference>
<evidence type="ECO:0000259" key="11">
    <source>
        <dbReference type="Pfam" id="PF22962"/>
    </source>
</evidence>
<evidence type="ECO:0000313" key="18">
    <source>
        <dbReference type="Proteomes" id="UP000274131"/>
    </source>
</evidence>
<evidence type="ECO:0000259" key="13">
    <source>
        <dbReference type="Pfam" id="PF22967"/>
    </source>
</evidence>
<dbReference type="OrthoDB" id="361283at2759"/>
<dbReference type="GO" id="GO:0031965">
    <property type="term" value="C:nuclear membrane"/>
    <property type="evidence" value="ECO:0007669"/>
    <property type="project" value="UniProtKB-SubCell"/>
</dbReference>
<dbReference type="InterPro" id="IPR055097">
    <property type="entry name" value="Ig_NUP210_2nd"/>
</dbReference>
<evidence type="ECO:0000259" key="12">
    <source>
        <dbReference type="Pfam" id="PF22963"/>
    </source>
</evidence>
<evidence type="ECO:0000256" key="8">
    <source>
        <dbReference type="ARBA" id="ARBA00023242"/>
    </source>
</evidence>
<evidence type="ECO:0000256" key="7">
    <source>
        <dbReference type="ARBA" id="ARBA00023180"/>
    </source>
</evidence>
<dbReference type="Pfam" id="PF24991">
    <property type="entry name" value="Ig_NUP210_4th"/>
    <property type="match status" value="1"/>
</dbReference>
<dbReference type="Pfam" id="PF26181">
    <property type="entry name" value="Ig_NUP210_13th"/>
    <property type="match status" value="1"/>
</dbReference>
<dbReference type="Pfam" id="PF22959">
    <property type="entry name" value="Ig_NUP210_15th"/>
    <property type="match status" value="1"/>
</dbReference>
<dbReference type="InterPro" id="IPR056897">
    <property type="entry name" value="Ig_NUP210_4th"/>
</dbReference>
<reference evidence="17 18" key="2">
    <citation type="submission" date="2018-10" db="EMBL/GenBank/DDBJ databases">
        <authorList>
            <consortium name="Pathogen Informatics"/>
        </authorList>
    </citation>
    <scope>NUCLEOTIDE SEQUENCE [LARGE SCALE GENOMIC DNA]</scope>
</reference>
<name>A0A0N4V790_ENTVE</name>
<keyword evidence="3" id="KW-0812">Transmembrane</keyword>
<dbReference type="WBParaSite" id="EVEC_0000615101-mRNA-1">
    <property type="protein sequence ID" value="EVEC_0000615101-mRNA-1"/>
    <property type="gene ID" value="EVEC_0000615101"/>
</dbReference>
<dbReference type="InterPro" id="IPR055096">
    <property type="entry name" value="Ig_NUP210_1st"/>
</dbReference>
<proteinExistence type="inferred from homology"/>
<protein>
    <submittedName>
        <fullName evidence="19">BIG2 domain-containing protein</fullName>
    </submittedName>
</protein>
<dbReference type="Pfam" id="PF22969">
    <property type="entry name" value="Ig_NUP210_2nd"/>
    <property type="match status" value="1"/>
</dbReference>
<dbReference type="EMBL" id="UXUI01008260">
    <property type="protein sequence ID" value="VDD91011.1"/>
    <property type="molecule type" value="Genomic_DNA"/>
</dbReference>
<dbReference type="Proteomes" id="UP000274131">
    <property type="component" value="Unassembled WGS sequence"/>
</dbReference>
<dbReference type="STRING" id="51028.A0A0N4V790"/>
<dbReference type="Pfam" id="PF22967">
    <property type="entry name" value="Ig_NUP210_1st"/>
    <property type="match status" value="1"/>
</dbReference>
<evidence type="ECO:0000256" key="3">
    <source>
        <dbReference type="ARBA" id="ARBA00022692"/>
    </source>
</evidence>